<sequence>MKLSERIICKELCRHYNITIPISSKTELSLGRPYICETTQEHLTGHILICKNDIQSLFESKSMTDNFILHVSGGNAFPTYASSNVLELPETTDVFELCNFLQSIFDHYDDWDESLHEMMKLSEPLSALLDASFSIFNNPLILRASDYFMLAHSSVIDENSSLSHLVDPSANFENMTTCKLDPLYNQAKYNTEPFFLPEYLTGSRELCINLFEHKIFSYRLVVAEELQKIDTDMAPLLEHLSYYIGLCLSRIEPDNGHAGYSLEHLLRDVIDNKITDLTLLGNRFSEYGWLSTHDYCCFSLKTAALDRQNLTAKYICHHFEDIIKGSCAFQKEEDIIVFVNLTRFGKSEEELVTSCIEFLRDSFLKAGISNTFHGTYDLYYCCMQSRIALDIGTRHQPYHWIHKFEKLSLLWLLENATGSMPVPYACSGKIFALKRYDIIHKSDYCKTMEVYLKNHMNAMAAARQLFIHRSTFLYRLDRIKEIAGVDFEDENMLFYLELSYRIIESEGNVSMESFEDHEIKNK</sequence>
<dbReference type="PANTHER" id="PTHR33744">
    <property type="entry name" value="CARBOHYDRATE DIACID REGULATOR"/>
    <property type="match status" value="1"/>
</dbReference>
<organism evidence="2 3">
    <name type="scientific">Blautia liquoris</name>
    <dbReference type="NCBI Taxonomy" id="2779518"/>
    <lineage>
        <taxon>Bacteria</taxon>
        <taxon>Bacillati</taxon>
        <taxon>Bacillota</taxon>
        <taxon>Clostridia</taxon>
        <taxon>Lachnospirales</taxon>
        <taxon>Lachnospiraceae</taxon>
        <taxon>Blautia</taxon>
    </lineage>
</organism>
<feature type="domain" description="PucR C-terminal helix-turn-helix" evidence="1">
    <location>
        <begin position="446"/>
        <end position="502"/>
    </location>
</feature>
<evidence type="ECO:0000313" key="2">
    <source>
        <dbReference type="EMBL" id="QOV20828.1"/>
    </source>
</evidence>
<dbReference type="RefSeq" id="WP_193737142.1">
    <property type="nucleotide sequence ID" value="NZ_CP063304.1"/>
</dbReference>
<dbReference type="InterPro" id="IPR025736">
    <property type="entry name" value="PucR_C-HTH_dom"/>
</dbReference>
<gene>
    <name evidence="2" type="ORF">INP51_07910</name>
</gene>
<name>A0A7M2RL14_9FIRM</name>
<evidence type="ECO:0000313" key="3">
    <source>
        <dbReference type="Proteomes" id="UP000593601"/>
    </source>
</evidence>
<dbReference type="InterPro" id="IPR051448">
    <property type="entry name" value="CdaR-like_regulators"/>
</dbReference>
<dbReference type="Pfam" id="PF13556">
    <property type="entry name" value="HTH_30"/>
    <property type="match status" value="1"/>
</dbReference>
<reference evidence="2 3" key="1">
    <citation type="submission" date="2020-10" db="EMBL/GenBank/DDBJ databases">
        <title>Blautia liquoris sp.nov., isolated from the mud in a fermentation cellar used for the production of Chinese strong-flavoured liquor.</title>
        <authorList>
            <person name="Lu L."/>
        </authorList>
    </citation>
    <scope>NUCLEOTIDE SEQUENCE [LARGE SCALE GENOMIC DNA]</scope>
    <source>
        <strain evidence="2 3">LZLJ-3</strain>
    </source>
</reference>
<dbReference type="Proteomes" id="UP000593601">
    <property type="component" value="Chromosome"/>
</dbReference>
<dbReference type="InterPro" id="IPR042070">
    <property type="entry name" value="PucR_C-HTH_sf"/>
</dbReference>
<dbReference type="EMBL" id="CP063304">
    <property type="protein sequence ID" value="QOV20828.1"/>
    <property type="molecule type" value="Genomic_DNA"/>
</dbReference>
<dbReference type="KEGG" id="bliq:INP51_07910"/>
<accession>A0A7M2RL14</accession>
<dbReference type="Gene3D" id="1.10.10.2840">
    <property type="entry name" value="PucR C-terminal helix-turn-helix domain"/>
    <property type="match status" value="1"/>
</dbReference>
<proteinExistence type="predicted"/>
<dbReference type="AlphaFoldDB" id="A0A7M2RL14"/>
<protein>
    <submittedName>
        <fullName evidence="2">Helix-turn-helix domain-containing protein</fullName>
    </submittedName>
</protein>
<evidence type="ECO:0000259" key="1">
    <source>
        <dbReference type="Pfam" id="PF13556"/>
    </source>
</evidence>
<keyword evidence="3" id="KW-1185">Reference proteome</keyword>